<reference evidence="5" key="1">
    <citation type="submission" date="2010-08" db="EMBL/GenBank/DDBJ databases">
        <authorList>
            <consortium name="Caenorhabditis japonica Sequencing Consortium"/>
            <person name="Wilson R.K."/>
        </authorList>
    </citation>
    <scope>NUCLEOTIDE SEQUENCE [LARGE SCALE GENOMIC DNA]</scope>
    <source>
        <strain evidence="5">DF5081</strain>
    </source>
</reference>
<dbReference type="EnsemblMetazoa" id="CJA14870.1">
    <property type="protein sequence ID" value="CJA14870.1"/>
    <property type="gene ID" value="WBGene00134074"/>
</dbReference>
<proteinExistence type="predicted"/>
<dbReference type="GO" id="GO:0005737">
    <property type="term" value="C:cytoplasm"/>
    <property type="evidence" value="ECO:0007669"/>
    <property type="project" value="TreeGrafter"/>
</dbReference>
<organism evidence="4 5">
    <name type="scientific">Caenorhabditis japonica</name>
    <dbReference type="NCBI Taxonomy" id="281687"/>
    <lineage>
        <taxon>Eukaryota</taxon>
        <taxon>Metazoa</taxon>
        <taxon>Ecdysozoa</taxon>
        <taxon>Nematoda</taxon>
        <taxon>Chromadorea</taxon>
        <taxon>Rhabditida</taxon>
        <taxon>Rhabditina</taxon>
        <taxon>Rhabditomorpha</taxon>
        <taxon>Rhabditoidea</taxon>
        <taxon>Rhabditidae</taxon>
        <taxon>Peloderinae</taxon>
        <taxon>Caenorhabditis</taxon>
    </lineage>
</organism>
<evidence type="ECO:0008006" key="6">
    <source>
        <dbReference type="Google" id="ProtNLM"/>
    </source>
</evidence>
<reference evidence="4" key="2">
    <citation type="submission" date="2022-06" db="UniProtKB">
        <authorList>
            <consortium name="EnsemblMetazoa"/>
        </authorList>
    </citation>
    <scope>IDENTIFICATION</scope>
    <source>
        <strain evidence="4">DF5081</strain>
    </source>
</reference>
<dbReference type="OMA" id="CVEYPVR"/>
<keyword evidence="3" id="KW-0732">Signal</keyword>
<sequence length="185" mass="21172">MIHRLLILIVLSILSMTSVSASNMTWSQKQEYCRIGTNDLRTCETCVGKGSDCFWCAGSKKECLPFDWYYPDCDIKHVKYNVCWVSTSAAAIVIAICIGIIAVILIACFCYCCCKCKEYNRIHKKAKAQKWNEQRMTAQREMEMRQNERSEERKAHIDSYRAKYNIPEQSASASTASSSKSARKF</sequence>
<feature type="compositionally biased region" description="Low complexity" evidence="1">
    <location>
        <begin position="170"/>
        <end position="185"/>
    </location>
</feature>
<feature type="chain" id="PRO_5035781352" description="PSI domain-containing protein" evidence="3">
    <location>
        <begin position="22"/>
        <end position="185"/>
    </location>
</feature>
<feature type="signal peptide" evidence="3">
    <location>
        <begin position="1"/>
        <end position="21"/>
    </location>
</feature>
<keyword evidence="2" id="KW-1133">Transmembrane helix</keyword>
<evidence type="ECO:0000256" key="3">
    <source>
        <dbReference type="SAM" id="SignalP"/>
    </source>
</evidence>
<dbReference type="AlphaFoldDB" id="A0A8R1DX76"/>
<dbReference type="PANTHER" id="PTHR15191:SF3">
    <property type="entry name" value="PITUITARY TUMOR-TRANSFORMING GENE PROTEIN-BINDING FACTOR"/>
    <property type="match status" value="1"/>
</dbReference>
<feature type="transmembrane region" description="Helical" evidence="2">
    <location>
        <begin position="89"/>
        <end position="114"/>
    </location>
</feature>
<keyword evidence="2" id="KW-0472">Membrane</keyword>
<dbReference type="PANTHER" id="PTHR15191">
    <property type="entry name" value="PROTEIN CBG20567"/>
    <property type="match status" value="1"/>
</dbReference>
<keyword evidence="2" id="KW-0812">Transmembrane</keyword>
<accession>A0A8R1DX76</accession>
<feature type="region of interest" description="Disordered" evidence="1">
    <location>
        <begin position="161"/>
        <end position="185"/>
    </location>
</feature>
<dbReference type="GO" id="GO:0005634">
    <property type="term" value="C:nucleus"/>
    <property type="evidence" value="ECO:0007669"/>
    <property type="project" value="TreeGrafter"/>
</dbReference>
<evidence type="ECO:0000313" key="5">
    <source>
        <dbReference type="Proteomes" id="UP000005237"/>
    </source>
</evidence>
<dbReference type="InterPro" id="IPR052304">
    <property type="entry name" value="PTTG1IP"/>
</dbReference>
<evidence type="ECO:0000313" key="4">
    <source>
        <dbReference type="EnsemblMetazoa" id="CJA14870.1"/>
    </source>
</evidence>
<evidence type="ECO:0000256" key="2">
    <source>
        <dbReference type="SAM" id="Phobius"/>
    </source>
</evidence>
<protein>
    <recommendedName>
        <fullName evidence="6">PSI domain-containing protein</fullName>
    </recommendedName>
</protein>
<keyword evidence="5" id="KW-1185">Reference proteome</keyword>
<dbReference type="GO" id="GO:0006606">
    <property type="term" value="P:protein import into nucleus"/>
    <property type="evidence" value="ECO:0007669"/>
    <property type="project" value="TreeGrafter"/>
</dbReference>
<name>A0A8R1DX76_CAEJA</name>
<dbReference type="Proteomes" id="UP000005237">
    <property type="component" value="Unassembled WGS sequence"/>
</dbReference>
<evidence type="ECO:0000256" key="1">
    <source>
        <dbReference type="SAM" id="MobiDB-lite"/>
    </source>
</evidence>